<dbReference type="OrthoDB" id="7685730at2759"/>
<gene>
    <name evidence="2" type="primary">murB_0</name>
    <name evidence="4" type="synonym">LOC105265992</name>
    <name evidence="2" type="ORF">g.12330</name>
</gene>
<dbReference type="EMBL" id="GBYB01005502">
    <property type="protein sequence ID" value="JAG75269.1"/>
    <property type="molecule type" value="Transcribed_RNA"/>
</dbReference>
<reference evidence="4" key="2">
    <citation type="submission" date="2025-04" db="UniProtKB">
        <authorList>
            <consortium name="RefSeq"/>
        </authorList>
    </citation>
    <scope>IDENTIFICATION</scope>
    <source>
        <strain evidence="4">USDA-PBARC FA_bdor</strain>
        <tissue evidence="4">Whole organism</tissue>
    </source>
</reference>
<accession>A0A0C9QXU2</accession>
<feature type="region of interest" description="Disordered" evidence="1">
    <location>
        <begin position="132"/>
        <end position="160"/>
    </location>
</feature>
<dbReference type="Proteomes" id="UP000694866">
    <property type="component" value="Unplaced"/>
</dbReference>
<dbReference type="GeneID" id="105265992"/>
<dbReference type="AlphaFoldDB" id="A0A0C9QXU2"/>
<name>A0A0C9QXU2_9HYME</name>
<evidence type="ECO:0000313" key="4">
    <source>
        <dbReference type="RefSeq" id="XP_011302156.1"/>
    </source>
</evidence>
<evidence type="ECO:0000313" key="2">
    <source>
        <dbReference type="EMBL" id="JAG75269.1"/>
    </source>
</evidence>
<protein>
    <submittedName>
        <fullName evidence="2">MurB_0 protein</fullName>
    </submittedName>
</protein>
<feature type="compositionally biased region" description="Basic and acidic residues" evidence="1">
    <location>
        <begin position="142"/>
        <end position="160"/>
    </location>
</feature>
<sequence>MQNTVLQTNILTAPRGSPNELIKKLNTKFAIQPLNDFLALEKKLEDESQTDALCSLYQLLLSGFNKPSNCAKTLMGHTLLKELSLQYSSSGRDINGKDNLTWKETKTSQMMKQAIITQFNDQTEEDIQKLKTTWLSGAGDRAGGRRERDEKRKDRNGNEN</sequence>
<accession>A0A9R1TY61</accession>
<dbReference type="RefSeq" id="XP_011302156.1">
    <property type="nucleotide sequence ID" value="XM_011303854.1"/>
</dbReference>
<proteinExistence type="predicted"/>
<keyword evidence="3" id="KW-1185">Reference proteome</keyword>
<evidence type="ECO:0000313" key="3">
    <source>
        <dbReference type="Proteomes" id="UP000694866"/>
    </source>
</evidence>
<evidence type="ECO:0000256" key="1">
    <source>
        <dbReference type="SAM" id="MobiDB-lite"/>
    </source>
</evidence>
<reference evidence="2" key="1">
    <citation type="submission" date="2015-01" db="EMBL/GenBank/DDBJ databases">
        <title>Transcriptome Assembly of Fopius arisanus.</title>
        <authorList>
            <person name="Geib S."/>
        </authorList>
    </citation>
    <scope>NUCLEOTIDE SEQUENCE</scope>
</reference>
<dbReference type="KEGG" id="fas:105265992"/>
<organism evidence="2">
    <name type="scientific">Fopius arisanus</name>
    <dbReference type="NCBI Taxonomy" id="64838"/>
    <lineage>
        <taxon>Eukaryota</taxon>
        <taxon>Metazoa</taxon>
        <taxon>Ecdysozoa</taxon>
        <taxon>Arthropoda</taxon>
        <taxon>Hexapoda</taxon>
        <taxon>Insecta</taxon>
        <taxon>Pterygota</taxon>
        <taxon>Neoptera</taxon>
        <taxon>Endopterygota</taxon>
        <taxon>Hymenoptera</taxon>
        <taxon>Apocrita</taxon>
        <taxon>Ichneumonoidea</taxon>
        <taxon>Braconidae</taxon>
        <taxon>Opiinae</taxon>
        <taxon>Fopius</taxon>
    </lineage>
</organism>